<dbReference type="RefSeq" id="WP_056700485.1">
    <property type="nucleotide sequence ID" value="NZ_JAVDTR010000002.1"/>
</dbReference>
<reference evidence="2" key="1">
    <citation type="submission" date="2023-07" db="EMBL/GenBank/DDBJ databases">
        <title>Sorghum-associated microbial communities from plants grown in Nebraska, USA.</title>
        <authorList>
            <person name="Schachtman D."/>
        </authorList>
    </citation>
    <scope>NUCLEOTIDE SEQUENCE</scope>
    <source>
        <strain evidence="2">BE80</strain>
    </source>
</reference>
<dbReference type="EMBL" id="JAVDTR010000002">
    <property type="protein sequence ID" value="MDR6722384.1"/>
    <property type="molecule type" value="Genomic_DNA"/>
</dbReference>
<proteinExistence type="predicted"/>
<name>A0AAP5H1H1_PAEAM</name>
<organism evidence="2 3">
    <name type="scientific">Paenibacillus amylolyticus</name>
    <dbReference type="NCBI Taxonomy" id="1451"/>
    <lineage>
        <taxon>Bacteria</taxon>
        <taxon>Bacillati</taxon>
        <taxon>Bacillota</taxon>
        <taxon>Bacilli</taxon>
        <taxon>Bacillales</taxon>
        <taxon>Paenibacillaceae</taxon>
        <taxon>Paenibacillus</taxon>
    </lineage>
</organism>
<feature type="transmembrane region" description="Helical" evidence="1">
    <location>
        <begin position="66"/>
        <end position="84"/>
    </location>
</feature>
<evidence type="ECO:0000256" key="1">
    <source>
        <dbReference type="SAM" id="Phobius"/>
    </source>
</evidence>
<dbReference type="Proteomes" id="UP001254832">
    <property type="component" value="Unassembled WGS sequence"/>
</dbReference>
<keyword evidence="1" id="KW-0472">Membrane</keyword>
<feature type="transmembrane region" description="Helical" evidence="1">
    <location>
        <begin position="6"/>
        <end position="28"/>
    </location>
</feature>
<protein>
    <submittedName>
        <fullName evidence="2">Uncharacterized protein</fullName>
    </submittedName>
</protein>
<evidence type="ECO:0000313" key="2">
    <source>
        <dbReference type="EMBL" id="MDR6722384.1"/>
    </source>
</evidence>
<dbReference type="AlphaFoldDB" id="A0AAP5H1H1"/>
<sequence length="94" mass="10963">MNTGIVLLTMLGMIAFYGLIGYFLIGYMARKIWRHSLDRYQIIQILLVLSIVFVIVQAIRYQSWTLALPITGILLPLISMMTTYRRKQAKKHME</sequence>
<keyword evidence="1" id="KW-0812">Transmembrane</keyword>
<feature type="transmembrane region" description="Helical" evidence="1">
    <location>
        <begin position="40"/>
        <end position="60"/>
    </location>
</feature>
<evidence type="ECO:0000313" key="3">
    <source>
        <dbReference type="Proteomes" id="UP001254832"/>
    </source>
</evidence>
<gene>
    <name evidence="2" type="ORF">J2W91_000832</name>
</gene>
<accession>A0AAP5H1H1</accession>
<comment type="caution">
    <text evidence="2">The sequence shown here is derived from an EMBL/GenBank/DDBJ whole genome shotgun (WGS) entry which is preliminary data.</text>
</comment>
<keyword evidence="1" id="KW-1133">Transmembrane helix</keyword>